<reference evidence="1 2" key="1">
    <citation type="submission" date="2017-07" db="EMBL/GenBank/DDBJ databases">
        <title>Genome sequence of Streptomyces pluripotens MUSC 137T.</title>
        <authorList>
            <person name="Ser H.-L."/>
            <person name="Lee L.-H."/>
        </authorList>
    </citation>
    <scope>NUCLEOTIDE SEQUENCE [LARGE SCALE GENOMIC DNA]</scope>
    <source>
        <strain evidence="1 2">MUSC 137</strain>
    </source>
</reference>
<gene>
    <name evidence="1" type="ORF">LK07_02935</name>
</gene>
<keyword evidence="2" id="KW-1185">Reference proteome</keyword>
<protein>
    <submittedName>
        <fullName evidence="1">Uncharacterized protein</fullName>
    </submittedName>
</protein>
<accession>A0A221NUD9</accession>
<proteinExistence type="predicted"/>
<dbReference type="AlphaFoldDB" id="A0A221NUD9"/>
<name>A0A221NUD9_9ACTN</name>
<evidence type="ECO:0000313" key="1">
    <source>
        <dbReference type="EMBL" id="ASN23155.1"/>
    </source>
</evidence>
<dbReference type="Proteomes" id="UP000031501">
    <property type="component" value="Chromosome"/>
</dbReference>
<dbReference type="EMBL" id="CP022433">
    <property type="protein sequence ID" value="ASN23155.1"/>
    <property type="molecule type" value="Genomic_DNA"/>
</dbReference>
<evidence type="ECO:0000313" key="2">
    <source>
        <dbReference type="Proteomes" id="UP000031501"/>
    </source>
</evidence>
<organism evidence="1 2">
    <name type="scientific">Streptomyces pluripotens</name>
    <dbReference type="NCBI Taxonomy" id="1355015"/>
    <lineage>
        <taxon>Bacteria</taxon>
        <taxon>Bacillati</taxon>
        <taxon>Actinomycetota</taxon>
        <taxon>Actinomycetes</taxon>
        <taxon>Kitasatosporales</taxon>
        <taxon>Streptomycetaceae</taxon>
        <taxon>Streptomyces</taxon>
    </lineage>
</organism>
<sequence length="309" mass="34485">MTRHAVKDFKVTAGWLKDTRADRKNVAEAKRLLGFQQRDGSVYRNDNVHPLYNGAASIHPDNRRALLAAAGDDYLEAVRQGSLEILPRVEARLDDSLVLVGSPTSEGISRLIFGYTEAMDVEDSLILDTPPLDLPFRLILDRSQIPERALARRFVEDRGATARPNWRIESESRAFIPELGEDGWLRTDYLLVTRLRNFLTADGFAQGHSLVSVAGTHGVGTRALSLLLRDRALLKEIAAVTGRHENPSFQALFRISDIKHDPKAGSRGRRIELVQKPVVIGDSPQQWQEAGRQASHTVQRWLASDTNAD</sequence>
<dbReference type="KEGG" id="splu:LK06_001855"/>